<evidence type="ECO:0000313" key="2">
    <source>
        <dbReference type="EMBL" id="MFD1325049.1"/>
    </source>
</evidence>
<evidence type="ECO:0000259" key="1">
    <source>
        <dbReference type="Pfam" id="PF06259"/>
    </source>
</evidence>
<dbReference type="Proteomes" id="UP001597260">
    <property type="component" value="Unassembled WGS sequence"/>
</dbReference>
<dbReference type="EMBL" id="JBHTMP010000065">
    <property type="protein sequence ID" value="MFD1325049.1"/>
    <property type="molecule type" value="Genomic_DNA"/>
</dbReference>
<sequence>MDRRLPTHGLVLALLGLGLLAPHSTPGTMPVATAGFVAAYPGVAAAMRAAGQPYAGWVDQGRSFLAFDPRGNGTAVEVLGDLATADRMVVLVPGVATTLADFDRGLGGVAHRAPAVQARALYDQIRAEDPRARVAVLAWLGYDPPDGLGWAAVRDSSARTGARSLVELVRTLAAHRPTATMTLIGHSYGALVVGLAAPYLPAQVSDLVTLGGVGMGVDRVAELRTGATVWAAQAADDWIRRIPQVRVLGVGHGIRPAEPSFGARPLPVDGVVGHDGYLVRGTGTLQAVARVVLGPGRTAAPTVPATHVEKIQATSPYPRA</sequence>
<dbReference type="InterPro" id="IPR029058">
    <property type="entry name" value="AB_hydrolase_fold"/>
</dbReference>
<organism evidence="2 3">
    <name type="scientific">Micromonospora sonneratiae</name>
    <dbReference type="NCBI Taxonomy" id="1184706"/>
    <lineage>
        <taxon>Bacteria</taxon>
        <taxon>Bacillati</taxon>
        <taxon>Actinomycetota</taxon>
        <taxon>Actinomycetes</taxon>
        <taxon>Micromonosporales</taxon>
        <taxon>Micromonosporaceae</taxon>
        <taxon>Micromonospora</taxon>
    </lineage>
</organism>
<gene>
    <name evidence="2" type="ORF">ACFQ4H_28585</name>
</gene>
<feature type="domain" description="DUF1023" evidence="1">
    <location>
        <begin position="68"/>
        <end position="246"/>
    </location>
</feature>
<name>A0ABW3YPA0_9ACTN</name>
<dbReference type="InterPro" id="IPR010427">
    <property type="entry name" value="DUF1023"/>
</dbReference>
<proteinExistence type="predicted"/>
<dbReference type="Pfam" id="PF06259">
    <property type="entry name" value="Abhydrolase_8"/>
    <property type="match status" value="1"/>
</dbReference>
<dbReference type="SUPFAM" id="SSF53474">
    <property type="entry name" value="alpha/beta-Hydrolases"/>
    <property type="match status" value="1"/>
</dbReference>
<dbReference type="RefSeq" id="WP_377576706.1">
    <property type="nucleotide sequence ID" value="NZ_JBHTMP010000065.1"/>
</dbReference>
<reference evidence="3" key="1">
    <citation type="journal article" date="2019" name="Int. J. Syst. Evol. Microbiol.">
        <title>The Global Catalogue of Microorganisms (GCM) 10K type strain sequencing project: providing services to taxonomists for standard genome sequencing and annotation.</title>
        <authorList>
            <consortium name="The Broad Institute Genomics Platform"/>
            <consortium name="The Broad Institute Genome Sequencing Center for Infectious Disease"/>
            <person name="Wu L."/>
            <person name="Ma J."/>
        </authorList>
    </citation>
    <scope>NUCLEOTIDE SEQUENCE [LARGE SCALE GENOMIC DNA]</scope>
    <source>
        <strain evidence="3">JCM 31037</strain>
    </source>
</reference>
<dbReference type="GO" id="GO:0016787">
    <property type="term" value="F:hydrolase activity"/>
    <property type="evidence" value="ECO:0007669"/>
    <property type="project" value="UniProtKB-KW"/>
</dbReference>
<evidence type="ECO:0000313" key="3">
    <source>
        <dbReference type="Proteomes" id="UP001597260"/>
    </source>
</evidence>
<keyword evidence="2" id="KW-0378">Hydrolase</keyword>
<comment type="caution">
    <text evidence="2">The sequence shown here is derived from an EMBL/GenBank/DDBJ whole genome shotgun (WGS) entry which is preliminary data.</text>
</comment>
<accession>A0ABW3YPA0</accession>
<keyword evidence="3" id="KW-1185">Reference proteome</keyword>
<dbReference type="Gene3D" id="3.40.50.1820">
    <property type="entry name" value="alpha/beta hydrolase"/>
    <property type="match status" value="1"/>
</dbReference>
<protein>
    <submittedName>
        <fullName evidence="2">Alpha/beta hydrolase</fullName>
    </submittedName>
</protein>